<dbReference type="InterPro" id="IPR010445">
    <property type="entry name" value="LapA_dom"/>
</dbReference>
<keyword evidence="1" id="KW-1003">Cell membrane</keyword>
<evidence type="ECO:0000256" key="2">
    <source>
        <dbReference type="ARBA" id="ARBA00022692"/>
    </source>
</evidence>
<feature type="domain" description="Lipopolysaccharide assembly protein A" evidence="6">
    <location>
        <begin position="46"/>
        <end position="94"/>
    </location>
</feature>
<name>A0A5C4NCI9_9RHOB</name>
<proteinExistence type="predicted"/>
<dbReference type="Proteomes" id="UP000305709">
    <property type="component" value="Unassembled WGS sequence"/>
</dbReference>
<dbReference type="OrthoDB" id="7689797at2"/>
<gene>
    <name evidence="7" type="ORF">FHG71_13565</name>
</gene>
<keyword evidence="3 5" id="KW-1133">Transmembrane helix</keyword>
<keyword evidence="8" id="KW-1185">Reference proteome</keyword>
<keyword evidence="2 5" id="KW-0812">Transmembrane</keyword>
<dbReference type="Pfam" id="PF06305">
    <property type="entry name" value="LapA_dom"/>
    <property type="match status" value="1"/>
</dbReference>
<accession>A0A5C4NCI9</accession>
<feature type="transmembrane region" description="Helical" evidence="5">
    <location>
        <begin position="48"/>
        <end position="71"/>
    </location>
</feature>
<evidence type="ECO:0000256" key="4">
    <source>
        <dbReference type="ARBA" id="ARBA00023136"/>
    </source>
</evidence>
<evidence type="ECO:0000256" key="3">
    <source>
        <dbReference type="ARBA" id="ARBA00022989"/>
    </source>
</evidence>
<dbReference type="EMBL" id="VDFV01000020">
    <property type="protein sequence ID" value="TNC69841.1"/>
    <property type="molecule type" value="Genomic_DNA"/>
</dbReference>
<organism evidence="7 8">
    <name type="scientific">Rubellimicrobium roseum</name>
    <dbReference type="NCBI Taxonomy" id="687525"/>
    <lineage>
        <taxon>Bacteria</taxon>
        <taxon>Pseudomonadati</taxon>
        <taxon>Pseudomonadota</taxon>
        <taxon>Alphaproteobacteria</taxon>
        <taxon>Rhodobacterales</taxon>
        <taxon>Roseobacteraceae</taxon>
        <taxon>Rubellimicrobium</taxon>
    </lineage>
</organism>
<sequence length="121" mass="13570">MRLLKTAFWAIVAIALVTMGLANRDIVRLRVLPEALSDWLGVAPDLQLPQFLVILAGVALGLFIGFIWEWIREIPERAQLRATQRELERLRREVARQREAAAPKDGVLAAIEAPVVPARRA</sequence>
<evidence type="ECO:0000259" key="6">
    <source>
        <dbReference type="Pfam" id="PF06305"/>
    </source>
</evidence>
<dbReference type="RefSeq" id="WP_139082231.1">
    <property type="nucleotide sequence ID" value="NZ_VDFV01000020.1"/>
</dbReference>
<comment type="caution">
    <text evidence="7">The sequence shown here is derived from an EMBL/GenBank/DDBJ whole genome shotgun (WGS) entry which is preliminary data.</text>
</comment>
<dbReference type="AlphaFoldDB" id="A0A5C4NCI9"/>
<protein>
    <submittedName>
        <fullName evidence="7">LapA family protein</fullName>
    </submittedName>
</protein>
<evidence type="ECO:0000313" key="7">
    <source>
        <dbReference type="EMBL" id="TNC69841.1"/>
    </source>
</evidence>
<evidence type="ECO:0000313" key="8">
    <source>
        <dbReference type="Proteomes" id="UP000305709"/>
    </source>
</evidence>
<dbReference type="GO" id="GO:0005886">
    <property type="term" value="C:plasma membrane"/>
    <property type="evidence" value="ECO:0007669"/>
    <property type="project" value="InterPro"/>
</dbReference>
<keyword evidence="4 5" id="KW-0472">Membrane</keyword>
<evidence type="ECO:0000256" key="5">
    <source>
        <dbReference type="SAM" id="Phobius"/>
    </source>
</evidence>
<reference evidence="7 8" key="1">
    <citation type="submission" date="2019-06" db="EMBL/GenBank/DDBJ databases">
        <authorList>
            <person name="Jiang L."/>
        </authorList>
    </citation>
    <scope>NUCLEOTIDE SEQUENCE [LARGE SCALE GENOMIC DNA]</scope>
    <source>
        <strain evidence="7 8">YIM 48858</strain>
    </source>
</reference>
<evidence type="ECO:0000256" key="1">
    <source>
        <dbReference type="ARBA" id="ARBA00022475"/>
    </source>
</evidence>